<proteinExistence type="predicted"/>
<dbReference type="EMBL" id="HBUF01370747">
    <property type="protein sequence ID" value="CAG6726017.1"/>
    <property type="molecule type" value="Transcribed_RNA"/>
</dbReference>
<dbReference type="AlphaFoldDB" id="A0A8D8YC42"/>
<accession>A0A8D8YC42</accession>
<evidence type="ECO:0000313" key="1">
    <source>
        <dbReference type="EMBL" id="CAG6726017.1"/>
    </source>
</evidence>
<protein>
    <submittedName>
        <fullName evidence="1">Uncharacterized protein</fullName>
    </submittedName>
</protein>
<name>A0A8D8YC42_9HEMI</name>
<sequence>MFVNEAMNALFLSFTRCSRIHPVVFAQQVIKLAYRISRAPLPTYLPIILSPHTSIHFILSVSNSLAEPTNIIRYTVHQYSFEVQSRRKAGPKTKVSGDSLYPLLPNLHFSSFRHGLPFSC</sequence>
<organism evidence="1">
    <name type="scientific">Cacopsylla melanoneura</name>
    <dbReference type="NCBI Taxonomy" id="428564"/>
    <lineage>
        <taxon>Eukaryota</taxon>
        <taxon>Metazoa</taxon>
        <taxon>Ecdysozoa</taxon>
        <taxon>Arthropoda</taxon>
        <taxon>Hexapoda</taxon>
        <taxon>Insecta</taxon>
        <taxon>Pterygota</taxon>
        <taxon>Neoptera</taxon>
        <taxon>Paraneoptera</taxon>
        <taxon>Hemiptera</taxon>
        <taxon>Sternorrhyncha</taxon>
        <taxon>Psylloidea</taxon>
        <taxon>Psyllidae</taxon>
        <taxon>Psyllinae</taxon>
        <taxon>Cacopsylla</taxon>
    </lineage>
</organism>
<reference evidence="1" key="1">
    <citation type="submission" date="2021-05" db="EMBL/GenBank/DDBJ databases">
        <authorList>
            <person name="Alioto T."/>
            <person name="Alioto T."/>
            <person name="Gomez Garrido J."/>
        </authorList>
    </citation>
    <scope>NUCLEOTIDE SEQUENCE</scope>
</reference>